<protein>
    <recommendedName>
        <fullName evidence="4">Cytochrome c domain-containing protein</fullName>
    </recommendedName>
</protein>
<evidence type="ECO:0000313" key="3">
    <source>
        <dbReference type="Proteomes" id="UP001221189"/>
    </source>
</evidence>
<dbReference type="InterPro" id="IPR036909">
    <property type="entry name" value="Cyt_c-like_dom_sf"/>
</dbReference>
<keyword evidence="3" id="KW-1185">Reference proteome</keyword>
<feature type="chain" id="PRO_5045920085" description="Cytochrome c domain-containing protein" evidence="1">
    <location>
        <begin position="29"/>
        <end position="109"/>
    </location>
</feature>
<dbReference type="EMBL" id="JAQQXT010000003">
    <property type="protein sequence ID" value="MDC8771197.1"/>
    <property type="molecule type" value="Genomic_DNA"/>
</dbReference>
<dbReference type="RefSeq" id="WP_273599525.1">
    <property type="nucleotide sequence ID" value="NZ_JAQQXT010000003.1"/>
</dbReference>
<comment type="caution">
    <text evidence="2">The sequence shown here is derived from an EMBL/GenBank/DDBJ whole genome shotgun (WGS) entry which is preliminary data.</text>
</comment>
<name>A0ABT5KCT3_9BURK</name>
<evidence type="ECO:0000313" key="2">
    <source>
        <dbReference type="EMBL" id="MDC8771197.1"/>
    </source>
</evidence>
<keyword evidence="1" id="KW-0732">Signal</keyword>
<dbReference type="SUPFAM" id="SSF46626">
    <property type="entry name" value="Cytochrome c"/>
    <property type="match status" value="1"/>
</dbReference>
<dbReference type="Proteomes" id="UP001221189">
    <property type="component" value="Unassembled WGS sequence"/>
</dbReference>
<feature type="signal peptide" evidence="1">
    <location>
        <begin position="1"/>
        <end position="28"/>
    </location>
</feature>
<reference evidence="2 3" key="1">
    <citation type="submission" date="2022-10" db="EMBL/GenBank/DDBJ databases">
        <title>Paucibacter sp. hw1 Genome sequencing.</title>
        <authorList>
            <person name="Park S."/>
        </authorList>
    </citation>
    <scope>NUCLEOTIDE SEQUENCE [LARGE SCALE GENOMIC DNA]</scope>
    <source>
        <strain evidence="3">hw1</strain>
    </source>
</reference>
<sequence>MNKSLLVTSTCLSGLAAALCLLAQPASASQQMAADMGCYNCHGSPKLQTAPSMASLAEHAAKARGDDEALKKRAQKLRAGSALHPIAAHERLSPEAAELLVRWLSEGAK</sequence>
<dbReference type="Gene3D" id="1.10.760.10">
    <property type="entry name" value="Cytochrome c-like domain"/>
    <property type="match status" value="1"/>
</dbReference>
<accession>A0ABT5KCT3</accession>
<proteinExistence type="predicted"/>
<organism evidence="2 3">
    <name type="scientific">Roseateles albus</name>
    <dbReference type="NCBI Taxonomy" id="2987525"/>
    <lineage>
        <taxon>Bacteria</taxon>
        <taxon>Pseudomonadati</taxon>
        <taxon>Pseudomonadota</taxon>
        <taxon>Betaproteobacteria</taxon>
        <taxon>Burkholderiales</taxon>
        <taxon>Sphaerotilaceae</taxon>
        <taxon>Roseateles</taxon>
    </lineage>
</organism>
<evidence type="ECO:0000256" key="1">
    <source>
        <dbReference type="SAM" id="SignalP"/>
    </source>
</evidence>
<gene>
    <name evidence="2" type="ORF">PRZ03_06410</name>
</gene>
<evidence type="ECO:0008006" key="4">
    <source>
        <dbReference type="Google" id="ProtNLM"/>
    </source>
</evidence>